<proteinExistence type="predicted"/>
<dbReference type="PANTHER" id="PTHR38009:SF1">
    <property type="entry name" value="CONSERVED HYPOTHETICAL PHAGE TAIL PROTEIN"/>
    <property type="match status" value="1"/>
</dbReference>
<protein>
    <submittedName>
        <fullName evidence="1">Phage tail protein</fullName>
    </submittedName>
</protein>
<dbReference type="InterPro" id="IPR010667">
    <property type="entry name" value="Phage_T4_Gp19"/>
</dbReference>
<evidence type="ECO:0000313" key="2">
    <source>
        <dbReference type="Proteomes" id="UP000766246"/>
    </source>
</evidence>
<organism evidence="1 2">
    <name type="scientific">Pseudobutyrivibrio ruminis</name>
    <dbReference type="NCBI Taxonomy" id="46206"/>
    <lineage>
        <taxon>Bacteria</taxon>
        <taxon>Bacillati</taxon>
        <taxon>Bacillota</taxon>
        <taxon>Clostridia</taxon>
        <taxon>Lachnospirales</taxon>
        <taxon>Lachnospiraceae</taxon>
        <taxon>Pseudobutyrivibrio</taxon>
    </lineage>
</organism>
<name>A0A927YLS2_9FIRM</name>
<comment type="caution">
    <text evidence="1">The sequence shown here is derived from an EMBL/GenBank/DDBJ whole genome shotgun (WGS) entry which is preliminary data.</text>
</comment>
<evidence type="ECO:0000313" key="1">
    <source>
        <dbReference type="EMBL" id="MBE5918227.1"/>
    </source>
</evidence>
<dbReference type="Proteomes" id="UP000766246">
    <property type="component" value="Unassembled WGS sequence"/>
</dbReference>
<dbReference type="InterPro" id="IPR011747">
    <property type="entry name" value="CHP02241"/>
</dbReference>
<dbReference type="EMBL" id="SVER01000001">
    <property type="protein sequence ID" value="MBE5918227.1"/>
    <property type="molecule type" value="Genomic_DNA"/>
</dbReference>
<gene>
    <name evidence="1" type="ORF">E7272_00130</name>
</gene>
<accession>A0A927YLS2</accession>
<reference evidence="1" key="1">
    <citation type="submission" date="2019-04" db="EMBL/GenBank/DDBJ databases">
        <title>Evolution of Biomass-Degrading Anaerobic Consortia Revealed by Metagenomics.</title>
        <authorList>
            <person name="Peng X."/>
        </authorList>
    </citation>
    <scope>NUCLEOTIDE SEQUENCE</scope>
    <source>
        <strain evidence="1">SIG311</strain>
    </source>
</reference>
<dbReference type="GO" id="GO:0005198">
    <property type="term" value="F:structural molecule activity"/>
    <property type="evidence" value="ECO:0007669"/>
    <property type="project" value="InterPro"/>
</dbReference>
<dbReference type="AlphaFoldDB" id="A0A927YLS2"/>
<dbReference type="PANTHER" id="PTHR38009">
    <property type="entry name" value="CONSERVED HYPOTHETICAL PHAGE TAIL PROTEIN"/>
    <property type="match status" value="1"/>
</dbReference>
<sequence>MAASPYENNKGLSYPLTKMNFRVVVANVEGSAAFSQVTGIDATVDVIEFRQGNANSLAPVKIPGLVKHGNITLRFGYTLDSAFKTWIQECVSEVRGQIPRNDVQIELIDINGGAPQTLATAISGTRVWLLTNAWVTKYTGPELDAKTSDVAIESVELAYEELIIPN</sequence>
<dbReference type="NCBIfam" id="TIGR02241">
    <property type="entry name" value="conserved hypothetical phage tail region protein"/>
    <property type="match status" value="1"/>
</dbReference>
<dbReference type="Pfam" id="PF06841">
    <property type="entry name" value="Phage_T4_gp19"/>
    <property type="match status" value="1"/>
</dbReference>